<protein>
    <submittedName>
        <fullName evidence="1">Uncharacterized protein</fullName>
    </submittedName>
</protein>
<evidence type="ECO:0000313" key="2">
    <source>
        <dbReference type="Proteomes" id="UP000198427"/>
    </source>
</evidence>
<evidence type="ECO:0000313" key="1">
    <source>
        <dbReference type="EMBL" id="SNR99722.1"/>
    </source>
</evidence>
<sequence length="75" mass="8418">MTDSPKSLRRIAANVIQTTTGTIEQGIVVIEDGIVVQTYPFSEEEAMTEWITGTIILRLDNEGKYRAYKGDQLLK</sequence>
<reference evidence="1 2" key="1">
    <citation type="submission" date="2017-06" db="EMBL/GenBank/DDBJ databases">
        <authorList>
            <person name="Varghese N."/>
            <person name="Submissions S."/>
        </authorList>
    </citation>
    <scope>NUCLEOTIDE SEQUENCE [LARGE SCALE GENOMIC DNA]</scope>
    <source>
        <strain evidence="1 2">DSM 26989</strain>
    </source>
</reference>
<dbReference type="EMBL" id="FZNZ01000026">
    <property type="protein sequence ID" value="SNR99722.1"/>
    <property type="molecule type" value="Genomic_DNA"/>
</dbReference>
<dbReference type="Proteomes" id="UP000198427">
    <property type="component" value="Unassembled WGS sequence"/>
</dbReference>
<comment type="caution">
    <text evidence="1">The sequence shown here is derived from an EMBL/GenBank/DDBJ whole genome shotgun (WGS) entry which is preliminary data.</text>
</comment>
<dbReference type="GeneID" id="94030587"/>
<dbReference type="RefSeq" id="WP_009013139.1">
    <property type="nucleotide sequence ID" value="NZ_CAUTGU010000038.1"/>
</dbReference>
<dbReference type="OrthoDB" id="1073196at2"/>
<dbReference type="AlphaFoldDB" id="A0A2N9QS27"/>
<accession>A0A2N9QS27</accession>
<keyword evidence="2" id="KW-1185">Reference proteome</keyword>
<name>A0A2N9QS27_9BACT</name>
<proteinExistence type="predicted"/>
<dbReference type="KEGG" id="pje:CRM71_14870"/>
<organism evidence="1 2">
    <name type="scientific">Prevotella jejuni</name>
    <dbReference type="NCBI Taxonomy" id="1177574"/>
    <lineage>
        <taxon>Bacteria</taxon>
        <taxon>Pseudomonadati</taxon>
        <taxon>Bacteroidota</taxon>
        <taxon>Bacteroidia</taxon>
        <taxon>Bacteroidales</taxon>
        <taxon>Prevotellaceae</taxon>
        <taxon>Prevotella</taxon>
    </lineage>
</organism>
<gene>
    <name evidence="1" type="ORF">SAMN06265364_12636</name>
</gene>